<dbReference type="RefSeq" id="WP_268924319.1">
    <property type="nucleotide sequence ID" value="NZ_JAPTGB010000004.1"/>
</dbReference>
<keyword evidence="3" id="KW-0540">Nuclease</keyword>
<evidence type="ECO:0000256" key="8">
    <source>
        <dbReference type="ARBA" id="ARBA00022840"/>
    </source>
</evidence>
<keyword evidence="8" id="KW-0067">ATP-binding</keyword>
<dbReference type="NCBIfam" id="TIGR01596">
    <property type="entry name" value="cas3_HD"/>
    <property type="match status" value="1"/>
</dbReference>
<evidence type="ECO:0000256" key="3">
    <source>
        <dbReference type="ARBA" id="ARBA00022722"/>
    </source>
</evidence>
<dbReference type="InterPro" id="IPR027417">
    <property type="entry name" value="P-loop_NTPase"/>
</dbReference>
<reference evidence="13" key="1">
    <citation type="submission" date="2022-12" db="EMBL/GenBank/DDBJ databases">
        <title>Isolation and characterisation of novel Methanocorpusculum spp. from native Australian herbivores indicates the genus is ancestrally host-associated.</title>
        <authorList>
            <person name="Volmer J.G."/>
            <person name="Soo R.M."/>
            <person name="Evans P.N."/>
            <person name="Hoedt E.C."/>
            <person name="Astorga Alsina A.L."/>
            <person name="Woodcroft B.J."/>
            <person name="Tyson G.W."/>
            <person name="Hugenholtz P."/>
            <person name="Morrison M."/>
        </authorList>
    </citation>
    <scope>NUCLEOTIDE SEQUENCE</scope>
    <source>
        <strain evidence="13">MG</strain>
    </source>
</reference>
<comment type="similarity">
    <text evidence="1">In the N-terminal section; belongs to the CRISPR-associated nuclease Cas3-HD family.</text>
</comment>
<dbReference type="SUPFAM" id="SSF109604">
    <property type="entry name" value="HD-domain/PDEase-like"/>
    <property type="match status" value="1"/>
</dbReference>
<gene>
    <name evidence="13" type="primary">cas3</name>
    <name evidence="13" type="ORF">O0S10_02490</name>
</gene>
<keyword evidence="6" id="KW-0378">Hydrolase</keyword>
<dbReference type="InterPro" id="IPR006674">
    <property type="entry name" value="HD_domain"/>
</dbReference>
<feature type="domain" description="Helicase C-terminal" evidence="11">
    <location>
        <begin position="456"/>
        <end position="622"/>
    </location>
</feature>
<organism evidence="13 14">
    <name type="scientific">Methanocorpusculum petauri</name>
    <dbReference type="NCBI Taxonomy" id="3002863"/>
    <lineage>
        <taxon>Archaea</taxon>
        <taxon>Methanobacteriati</taxon>
        <taxon>Methanobacteriota</taxon>
        <taxon>Stenosarchaea group</taxon>
        <taxon>Methanomicrobia</taxon>
        <taxon>Methanomicrobiales</taxon>
        <taxon>Methanocorpusculaceae</taxon>
        <taxon>Methanocorpusculum</taxon>
    </lineage>
</organism>
<feature type="domain" description="HD Cas3-type" evidence="12">
    <location>
        <begin position="14"/>
        <end position="190"/>
    </location>
</feature>
<evidence type="ECO:0000256" key="5">
    <source>
        <dbReference type="ARBA" id="ARBA00022741"/>
    </source>
</evidence>
<dbReference type="Pfam" id="PF01966">
    <property type="entry name" value="HD"/>
    <property type="match status" value="1"/>
</dbReference>
<evidence type="ECO:0000259" key="11">
    <source>
        <dbReference type="PROSITE" id="PS51194"/>
    </source>
</evidence>
<sequence length="746" mass="84373">MATQYYARKKEDEGTIQYQTLLDHLTKTAEYAADYAQTFTSREIGYTLGLLHDIGKYSDDFQRRLDDNTIRTDHATAGAQVAAEIAKSRPLPEKISYHLLSYIIAGHHGSGIPNWINTKNDRKNDLETRIKNADPELYKAWKTELPQTFPSLADCITREKIDADSYKEVGLSLFLYTRFLHSCLIDADRTDAATAFGEQLPSTEYPPLTKMEQLLDDYIDREYKNKTGEINQLRTAIRHQCTKAAIQKPGIFTLTVPTGGGKTISSLAFALKHANQHQCDRIIYTIPFTSIIEQNAGVCKNIFGKSNVLEHHSNFILPSSIRTNILENPDQENLKLAMAAETWNVPLILTTNVQFFESLFSSRPSSSRKVHNIANSVIILDEVQALPPAYLKPCMYVLAELVKNYHCSVVLCTATQPDFRKSNILPNIPMTPIITNYPELADKMQRVRCHYLKEQTIDQIAGQLKDHKQVLCIVNTKQHAADLYKKITETGDCFHLSTNMCPAHRKKVLDEIRRRLKPDVNLPCRVVSTQLIEAGVDIDFPVVYRSLAGVDSITQAAGRCNREGKLPYGDLYVFIPESVYAGPDYIKTTADIARSISENYLTPEAIRQYFSQLFDIKQHRLDKLHILNLCNKAAQTPHFPFPFRDISDEFHLIADAGYSVIIPCSPYVEERITRIDKGETGQILRELTPYTISVTLKDLDFLHTCGAVRLAGESFAVLTDLKYYDKAIGLNQNGVPSNFDYVLPYI</sequence>
<dbReference type="PROSITE" id="PS51194">
    <property type="entry name" value="HELICASE_CTER"/>
    <property type="match status" value="1"/>
</dbReference>
<dbReference type="Pfam" id="PF22590">
    <property type="entry name" value="Cas3-like_C_2"/>
    <property type="match status" value="1"/>
</dbReference>
<dbReference type="CDD" id="cd09641">
    <property type="entry name" value="Cas3''_I"/>
    <property type="match status" value="1"/>
</dbReference>
<dbReference type="EMBL" id="JAPTGB010000004">
    <property type="protein sequence ID" value="MCZ0860097.1"/>
    <property type="molecule type" value="Genomic_DNA"/>
</dbReference>
<dbReference type="PROSITE" id="PS51192">
    <property type="entry name" value="HELICASE_ATP_BIND_1"/>
    <property type="match status" value="1"/>
</dbReference>
<dbReference type="Pfam" id="PF00270">
    <property type="entry name" value="DEAD"/>
    <property type="match status" value="1"/>
</dbReference>
<evidence type="ECO:0000259" key="12">
    <source>
        <dbReference type="PROSITE" id="PS51643"/>
    </source>
</evidence>
<dbReference type="Gene3D" id="3.40.50.300">
    <property type="entry name" value="P-loop containing nucleotide triphosphate hydrolases"/>
    <property type="match status" value="2"/>
</dbReference>
<evidence type="ECO:0000313" key="14">
    <source>
        <dbReference type="Proteomes" id="UP001141422"/>
    </source>
</evidence>
<comment type="caution">
    <text evidence="13">The sequence shown here is derived from an EMBL/GenBank/DDBJ whole genome shotgun (WGS) entry which is preliminary data.</text>
</comment>
<evidence type="ECO:0000256" key="1">
    <source>
        <dbReference type="ARBA" id="ARBA00006847"/>
    </source>
</evidence>
<keyword evidence="9" id="KW-0051">Antiviral defense</keyword>
<name>A0ABT4IFR1_9EURY</name>
<dbReference type="NCBIfam" id="TIGR01587">
    <property type="entry name" value="cas3_core"/>
    <property type="match status" value="1"/>
</dbReference>
<keyword evidence="7" id="KW-0347">Helicase</keyword>
<dbReference type="CDD" id="cd17930">
    <property type="entry name" value="DEXHc_cas3"/>
    <property type="match status" value="1"/>
</dbReference>
<dbReference type="InterPro" id="IPR014001">
    <property type="entry name" value="Helicase_ATP-bd"/>
</dbReference>
<evidence type="ECO:0000313" key="13">
    <source>
        <dbReference type="EMBL" id="MCZ0860097.1"/>
    </source>
</evidence>
<dbReference type="InterPro" id="IPR006483">
    <property type="entry name" value="CRISPR-assoc_Cas3_HD"/>
</dbReference>
<evidence type="ECO:0000256" key="4">
    <source>
        <dbReference type="ARBA" id="ARBA00022723"/>
    </source>
</evidence>
<dbReference type="InterPro" id="IPR054712">
    <property type="entry name" value="Cas3-like_dom"/>
</dbReference>
<keyword evidence="5" id="KW-0547">Nucleotide-binding</keyword>
<dbReference type="Proteomes" id="UP001141422">
    <property type="component" value="Unassembled WGS sequence"/>
</dbReference>
<evidence type="ECO:0000259" key="10">
    <source>
        <dbReference type="PROSITE" id="PS51192"/>
    </source>
</evidence>
<dbReference type="InterPro" id="IPR038257">
    <property type="entry name" value="CRISPR-assoc_Cas3_HD_sf"/>
</dbReference>
<feature type="domain" description="Helicase ATP-binding" evidence="10">
    <location>
        <begin position="243"/>
        <end position="434"/>
    </location>
</feature>
<dbReference type="Gene3D" id="1.10.3210.30">
    <property type="match status" value="1"/>
</dbReference>
<protein>
    <submittedName>
        <fullName evidence="13">CRISPR-associated helicase Cas3</fullName>
    </submittedName>
</protein>
<dbReference type="SMART" id="SM00487">
    <property type="entry name" value="DEXDc"/>
    <property type="match status" value="1"/>
</dbReference>
<dbReference type="PROSITE" id="PS51643">
    <property type="entry name" value="HD_CAS3"/>
    <property type="match status" value="1"/>
</dbReference>
<dbReference type="SUPFAM" id="SSF52540">
    <property type="entry name" value="P-loop containing nucleoside triphosphate hydrolases"/>
    <property type="match status" value="1"/>
</dbReference>
<evidence type="ECO:0000256" key="6">
    <source>
        <dbReference type="ARBA" id="ARBA00022801"/>
    </source>
</evidence>
<accession>A0ABT4IFR1</accession>
<evidence type="ECO:0000256" key="9">
    <source>
        <dbReference type="ARBA" id="ARBA00023118"/>
    </source>
</evidence>
<keyword evidence="14" id="KW-1185">Reference proteome</keyword>
<dbReference type="InterPro" id="IPR006474">
    <property type="entry name" value="Helicase_Cas3_CRISPR-ass_core"/>
</dbReference>
<comment type="similarity">
    <text evidence="2">In the central section; belongs to the CRISPR-associated helicase Cas3 family.</text>
</comment>
<keyword evidence="4" id="KW-0479">Metal-binding</keyword>
<evidence type="ECO:0000256" key="2">
    <source>
        <dbReference type="ARBA" id="ARBA00009046"/>
    </source>
</evidence>
<proteinExistence type="inferred from homology"/>
<dbReference type="InterPro" id="IPR001650">
    <property type="entry name" value="Helicase_C-like"/>
</dbReference>
<evidence type="ECO:0000256" key="7">
    <source>
        <dbReference type="ARBA" id="ARBA00022806"/>
    </source>
</evidence>
<dbReference type="InterPro" id="IPR011545">
    <property type="entry name" value="DEAD/DEAH_box_helicase_dom"/>
</dbReference>